<name>A0ABR9DHR2_9GAMM</name>
<evidence type="ECO:0000313" key="6">
    <source>
        <dbReference type="Proteomes" id="UP000641152"/>
    </source>
</evidence>
<dbReference type="GO" id="GO:0006508">
    <property type="term" value="P:proteolysis"/>
    <property type="evidence" value="ECO:0007669"/>
    <property type="project" value="UniProtKB-KW"/>
</dbReference>
<dbReference type="SMART" id="SM00020">
    <property type="entry name" value="Tryp_SPc"/>
    <property type="match status" value="1"/>
</dbReference>
<dbReference type="EMBL" id="JACXST010000002">
    <property type="protein sequence ID" value="MBD9361764.1"/>
    <property type="molecule type" value="Genomic_DNA"/>
</dbReference>
<keyword evidence="1" id="KW-1015">Disulfide bond</keyword>
<accession>A0ABR9DHR2</accession>
<dbReference type="Proteomes" id="UP000641152">
    <property type="component" value="Unassembled WGS sequence"/>
</dbReference>
<keyword evidence="3" id="KW-0732">Signal</keyword>
<sequence length="352" mass="38614">MHSSKQFYSRLKGFLFLNLILIPLANCQSVSSPSSKQSVILNTNPEKTQDKAIVNPLKDNRICENPRDLDTQNRAINGIFVNSIKQWPGFVALRLSYSGSTVGSYFCGGTLVSPTAVLTAAHCLWELGKRQAEIVNDFVKYDDSGVLQVVYGTYDLTTIGSEEGVRVREFKLHDDYHGNPRKDGHDIAILYLEKSLDEPVSRLSQSVSLDPIDPPGDLLLAAGFGVLHPDPNANQFRAKEGFLASAGSARLMEVELPTVSESECKERYPQDAVGQGQICAGYSLTDRMDMEPQDTCYGDSGGPLIRLDRFGCGYQVGITSWGIDVLVGKTGVYIPEFHLLHLGSDSPLMTCQ</sequence>
<reference evidence="5 6" key="1">
    <citation type="submission" date="2020-09" db="EMBL/GenBank/DDBJ databases">
        <title>Methylomonas albis sp. nov. and Methylomonas fluvii sp. nov.: Two cold-adapted methanotrophs from the River Elbe and an amended description of Methylovulum psychrotolerans strain Eb1.</title>
        <authorList>
            <person name="Bussmann I.K."/>
            <person name="Klings K.-W."/>
            <person name="Warnstedt J."/>
            <person name="Hoppert M."/>
            <person name="Saborowski A."/>
            <person name="Horn F."/>
            <person name="Liebner S."/>
        </authorList>
    </citation>
    <scope>NUCLEOTIDE SEQUENCE [LARGE SCALE GENOMIC DNA]</scope>
    <source>
        <strain evidence="5 6">EbB</strain>
    </source>
</reference>
<keyword evidence="2 5" id="KW-0645">Protease</keyword>
<dbReference type="InterPro" id="IPR018114">
    <property type="entry name" value="TRYPSIN_HIS"/>
</dbReference>
<dbReference type="Gene3D" id="2.40.10.10">
    <property type="entry name" value="Trypsin-like serine proteases"/>
    <property type="match status" value="2"/>
</dbReference>
<dbReference type="PROSITE" id="PS00135">
    <property type="entry name" value="TRYPSIN_SER"/>
    <property type="match status" value="1"/>
</dbReference>
<dbReference type="PROSITE" id="PS50240">
    <property type="entry name" value="TRYPSIN_DOM"/>
    <property type="match status" value="1"/>
</dbReference>
<dbReference type="PROSITE" id="PS00134">
    <property type="entry name" value="TRYPSIN_HIS"/>
    <property type="match status" value="1"/>
</dbReference>
<keyword evidence="2" id="KW-0720">Serine protease</keyword>
<dbReference type="InterPro" id="IPR051487">
    <property type="entry name" value="Ser/Thr_Proteases_Immune/Dev"/>
</dbReference>
<comment type="caution">
    <text evidence="5">The sequence shown here is derived from an EMBL/GenBank/DDBJ whole genome shotgun (WGS) entry which is preliminary data.</text>
</comment>
<keyword evidence="6" id="KW-1185">Reference proteome</keyword>
<dbReference type="InterPro" id="IPR009003">
    <property type="entry name" value="Peptidase_S1_PA"/>
</dbReference>
<dbReference type="SUPFAM" id="SSF50494">
    <property type="entry name" value="Trypsin-like serine proteases"/>
    <property type="match status" value="1"/>
</dbReference>
<dbReference type="PRINTS" id="PR00722">
    <property type="entry name" value="CHYMOTRYPSIN"/>
</dbReference>
<feature type="chain" id="PRO_5047328337" evidence="3">
    <location>
        <begin position="28"/>
        <end position="352"/>
    </location>
</feature>
<evidence type="ECO:0000256" key="1">
    <source>
        <dbReference type="ARBA" id="ARBA00023157"/>
    </source>
</evidence>
<evidence type="ECO:0000256" key="3">
    <source>
        <dbReference type="SAM" id="SignalP"/>
    </source>
</evidence>
<gene>
    <name evidence="5" type="ORF">EBB_14785</name>
</gene>
<dbReference type="RefSeq" id="WP_192394538.1">
    <property type="nucleotide sequence ID" value="NZ_CAJHIU010000002.1"/>
</dbReference>
<feature type="signal peptide" evidence="3">
    <location>
        <begin position="1"/>
        <end position="27"/>
    </location>
</feature>
<keyword evidence="2" id="KW-0378">Hydrolase</keyword>
<dbReference type="GO" id="GO:0008233">
    <property type="term" value="F:peptidase activity"/>
    <property type="evidence" value="ECO:0007669"/>
    <property type="project" value="UniProtKB-KW"/>
</dbReference>
<dbReference type="InterPro" id="IPR043504">
    <property type="entry name" value="Peptidase_S1_PA_chymotrypsin"/>
</dbReference>
<evidence type="ECO:0000256" key="2">
    <source>
        <dbReference type="RuleBase" id="RU363034"/>
    </source>
</evidence>
<dbReference type="InterPro" id="IPR033116">
    <property type="entry name" value="TRYPSIN_SER"/>
</dbReference>
<dbReference type="CDD" id="cd00190">
    <property type="entry name" value="Tryp_SPc"/>
    <property type="match status" value="1"/>
</dbReference>
<feature type="domain" description="Peptidase S1" evidence="4">
    <location>
        <begin position="75"/>
        <end position="352"/>
    </location>
</feature>
<evidence type="ECO:0000259" key="4">
    <source>
        <dbReference type="PROSITE" id="PS50240"/>
    </source>
</evidence>
<dbReference type="Pfam" id="PF00089">
    <property type="entry name" value="Trypsin"/>
    <property type="match status" value="1"/>
</dbReference>
<dbReference type="InterPro" id="IPR001254">
    <property type="entry name" value="Trypsin_dom"/>
</dbReference>
<dbReference type="InterPro" id="IPR001314">
    <property type="entry name" value="Peptidase_S1A"/>
</dbReference>
<dbReference type="PANTHER" id="PTHR24256">
    <property type="entry name" value="TRYPTASE-RELATED"/>
    <property type="match status" value="1"/>
</dbReference>
<proteinExistence type="predicted"/>
<evidence type="ECO:0000313" key="5">
    <source>
        <dbReference type="EMBL" id="MBD9361764.1"/>
    </source>
</evidence>
<protein>
    <submittedName>
        <fullName evidence="5">Serine protease</fullName>
    </submittedName>
</protein>
<organism evidence="5 6">
    <name type="scientific">Methylomonas fluvii</name>
    <dbReference type="NCBI Taxonomy" id="1854564"/>
    <lineage>
        <taxon>Bacteria</taxon>
        <taxon>Pseudomonadati</taxon>
        <taxon>Pseudomonadota</taxon>
        <taxon>Gammaproteobacteria</taxon>
        <taxon>Methylococcales</taxon>
        <taxon>Methylococcaceae</taxon>
        <taxon>Methylomonas</taxon>
    </lineage>
</organism>